<evidence type="ECO:0000313" key="4">
    <source>
        <dbReference type="Proteomes" id="UP000799767"/>
    </source>
</evidence>
<comment type="similarity">
    <text evidence="1">Belongs to the rtf2 family.</text>
</comment>
<dbReference type="RefSeq" id="XP_033594364.1">
    <property type="nucleotide sequence ID" value="XM_033736426.1"/>
</dbReference>
<sequence length="310" mass="33033">MGNDGGSIPKRRELVKEAARARTTAEVKETQHSQQEYYWSTDPISRLPLSAPVVSDCAGKLYNKDTILEFLVEGRRAEEAEVETRGAVRSLRDVVEVRFEGASSTDGEATTKWKCPVTGDRLGAGSKAVYLIPCGHAFSSAAIKEVFSGDKCIVCDAAYAANDVIPILPTAELDVARLSLRAKTLKENGLSHSLKKAGGGGKKRKKREEDGAAVAEDEKKIGATNGHLSRTSTPVNGAQTKAEIAPTTGGIKDAATASLAAKVIAEQGQAKKRKTDNENLRSLFSDKSAAAGKNVDFMTRGFSIPANAKR</sequence>
<accession>A0A6A6Q652</accession>
<dbReference type="Proteomes" id="UP000799767">
    <property type="component" value="Unassembled WGS sequence"/>
</dbReference>
<evidence type="ECO:0000313" key="3">
    <source>
        <dbReference type="EMBL" id="KAF2487795.1"/>
    </source>
</evidence>
<dbReference type="EMBL" id="MU001631">
    <property type="protein sequence ID" value="KAF2487795.1"/>
    <property type="molecule type" value="Genomic_DNA"/>
</dbReference>
<evidence type="ECO:0000256" key="2">
    <source>
        <dbReference type="SAM" id="MobiDB-lite"/>
    </source>
</evidence>
<dbReference type="Pfam" id="PF04641">
    <property type="entry name" value="Rtf2"/>
    <property type="match status" value="1"/>
</dbReference>
<name>A0A6A6Q652_9PEZI</name>
<proteinExistence type="inferred from homology"/>
<protein>
    <submittedName>
        <fullName evidence="3">Rtf2 RING-finger-domain-containing protein</fullName>
    </submittedName>
</protein>
<dbReference type="InterPro" id="IPR027799">
    <property type="entry name" value="Rtf2_RING-finger"/>
</dbReference>
<keyword evidence="4" id="KW-1185">Reference proteome</keyword>
<dbReference type="InterPro" id="IPR006735">
    <property type="entry name" value="Rtf2"/>
</dbReference>
<dbReference type="GO" id="GO:0005634">
    <property type="term" value="C:nucleus"/>
    <property type="evidence" value="ECO:0007669"/>
    <property type="project" value="TreeGrafter"/>
</dbReference>
<evidence type="ECO:0000256" key="1">
    <source>
        <dbReference type="ARBA" id="ARBA00009885"/>
    </source>
</evidence>
<dbReference type="AlphaFoldDB" id="A0A6A6Q652"/>
<dbReference type="OrthoDB" id="247013at2759"/>
<dbReference type="CDD" id="cd16653">
    <property type="entry name" value="RING-like_Rtf2"/>
    <property type="match status" value="1"/>
</dbReference>
<feature type="region of interest" description="Disordered" evidence="2">
    <location>
        <begin position="191"/>
        <end position="238"/>
    </location>
</feature>
<organism evidence="3 4">
    <name type="scientific">Neohortaea acidophila</name>
    <dbReference type="NCBI Taxonomy" id="245834"/>
    <lineage>
        <taxon>Eukaryota</taxon>
        <taxon>Fungi</taxon>
        <taxon>Dikarya</taxon>
        <taxon>Ascomycota</taxon>
        <taxon>Pezizomycotina</taxon>
        <taxon>Dothideomycetes</taxon>
        <taxon>Dothideomycetidae</taxon>
        <taxon>Mycosphaerellales</taxon>
        <taxon>Teratosphaeriaceae</taxon>
        <taxon>Neohortaea</taxon>
    </lineage>
</organism>
<reference evidence="3" key="1">
    <citation type="journal article" date="2020" name="Stud. Mycol.">
        <title>101 Dothideomycetes genomes: a test case for predicting lifestyles and emergence of pathogens.</title>
        <authorList>
            <person name="Haridas S."/>
            <person name="Albert R."/>
            <person name="Binder M."/>
            <person name="Bloem J."/>
            <person name="Labutti K."/>
            <person name="Salamov A."/>
            <person name="Andreopoulos B."/>
            <person name="Baker S."/>
            <person name="Barry K."/>
            <person name="Bills G."/>
            <person name="Bluhm B."/>
            <person name="Cannon C."/>
            <person name="Castanera R."/>
            <person name="Culley D."/>
            <person name="Daum C."/>
            <person name="Ezra D."/>
            <person name="Gonzalez J."/>
            <person name="Henrissat B."/>
            <person name="Kuo A."/>
            <person name="Liang C."/>
            <person name="Lipzen A."/>
            <person name="Lutzoni F."/>
            <person name="Magnuson J."/>
            <person name="Mondo S."/>
            <person name="Nolan M."/>
            <person name="Ohm R."/>
            <person name="Pangilinan J."/>
            <person name="Park H.-J."/>
            <person name="Ramirez L."/>
            <person name="Alfaro M."/>
            <person name="Sun H."/>
            <person name="Tritt A."/>
            <person name="Yoshinaga Y."/>
            <person name="Zwiers L.-H."/>
            <person name="Turgeon B."/>
            <person name="Goodwin S."/>
            <person name="Spatafora J."/>
            <person name="Crous P."/>
            <person name="Grigoriev I."/>
        </authorList>
    </citation>
    <scope>NUCLEOTIDE SEQUENCE</scope>
    <source>
        <strain evidence="3">CBS 113389</strain>
    </source>
</reference>
<gene>
    <name evidence="3" type="ORF">BDY17DRAFT_320309</name>
</gene>
<dbReference type="PANTHER" id="PTHR12775">
    <property type="entry name" value="PROTEIN C20ORF43 HOMOLOG"/>
    <property type="match status" value="1"/>
</dbReference>
<dbReference type="GO" id="GO:0006274">
    <property type="term" value="P:DNA replication termination"/>
    <property type="evidence" value="ECO:0007669"/>
    <property type="project" value="TreeGrafter"/>
</dbReference>
<dbReference type="PANTHER" id="PTHR12775:SF0">
    <property type="entry name" value="REPLICATION TERMINATION FACTOR 2"/>
    <property type="match status" value="1"/>
</dbReference>
<dbReference type="GeneID" id="54477428"/>
<feature type="compositionally biased region" description="Polar residues" evidence="2">
    <location>
        <begin position="226"/>
        <end position="238"/>
    </location>
</feature>